<dbReference type="AlphaFoldDB" id="A0A0D1YX33"/>
<name>A0A0D1YX33_9EURO</name>
<dbReference type="PANTHER" id="PTHR47795:SF1">
    <property type="entry name" value="DNA-DEPENDENT METALLOPROTEASE WSS1 HOMOLOG 2"/>
    <property type="match status" value="1"/>
</dbReference>
<dbReference type="PROSITE" id="PS51397">
    <property type="entry name" value="WLM"/>
    <property type="match status" value="1"/>
</dbReference>
<evidence type="ECO:0000256" key="1">
    <source>
        <dbReference type="SAM" id="MobiDB-lite"/>
    </source>
</evidence>
<evidence type="ECO:0000313" key="3">
    <source>
        <dbReference type="EMBL" id="KIV87107.1"/>
    </source>
</evidence>
<feature type="region of interest" description="Disordered" evidence="1">
    <location>
        <begin position="241"/>
        <end position="320"/>
    </location>
</feature>
<feature type="domain" description="WLM" evidence="2">
    <location>
        <begin position="110"/>
        <end position="305"/>
    </location>
</feature>
<evidence type="ECO:0000313" key="4">
    <source>
        <dbReference type="Proteomes" id="UP000053599"/>
    </source>
</evidence>
<dbReference type="STRING" id="1016849.A0A0D1YX33"/>
<feature type="compositionally biased region" description="Basic and acidic residues" evidence="1">
    <location>
        <begin position="280"/>
        <end position="296"/>
    </location>
</feature>
<dbReference type="PANTHER" id="PTHR47795">
    <property type="entry name" value="UBIQUITIN AND WLM DOMAIN-CONTAINING METALLOPROTEASE SPCC1442.07C"/>
    <property type="match status" value="1"/>
</dbReference>
<accession>A0A0D1YX33</accession>
<organism evidence="3 4">
    <name type="scientific">Exophiala sideris</name>
    <dbReference type="NCBI Taxonomy" id="1016849"/>
    <lineage>
        <taxon>Eukaryota</taxon>
        <taxon>Fungi</taxon>
        <taxon>Dikarya</taxon>
        <taxon>Ascomycota</taxon>
        <taxon>Pezizomycotina</taxon>
        <taxon>Eurotiomycetes</taxon>
        <taxon>Chaetothyriomycetidae</taxon>
        <taxon>Chaetothyriales</taxon>
        <taxon>Herpotrichiellaceae</taxon>
        <taxon>Exophiala</taxon>
    </lineage>
</organism>
<dbReference type="OrthoDB" id="49605at2759"/>
<dbReference type="GO" id="GO:0070628">
    <property type="term" value="F:proteasome binding"/>
    <property type="evidence" value="ECO:0007669"/>
    <property type="project" value="TreeGrafter"/>
</dbReference>
<dbReference type="Pfam" id="PF08325">
    <property type="entry name" value="WLM"/>
    <property type="match status" value="1"/>
</dbReference>
<dbReference type="Proteomes" id="UP000053599">
    <property type="component" value="Unassembled WGS sequence"/>
</dbReference>
<dbReference type="InterPro" id="IPR013536">
    <property type="entry name" value="WLM_dom"/>
</dbReference>
<dbReference type="EMBL" id="KN846951">
    <property type="protein sequence ID" value="KIV87107.1"/>
    <property type="molecule type" value="Genomic_DNA"/>
</dbReference>
<reference evidence="3 4" key="1">
    <citation type="submission" date="2015-01" db="EMBL/GenBank/DDBJ databases">
        <title>The Genome Sequence of Exophiala sideris CBS121828.</title>
        <authorList>
            <consortium name="The Broad Institute Genomics Platform"/>
            <person name="Cuomo C."/>
            <person name="de Hoog S."/>
            <person name="Gorbushina A."/>
            <person name="Stielow B."/>
            <person name="Teixiera M."/>
            <person name="Abouelleil A."/>
            <person name="Chapman S.B."/>
            <person name="Priest M."/>
            <person name="Young S.K."/>
            <person name="Wortman J."/>
            <person name="Nusbaum C."/>
            <person name="Birren B."/>
        </authorList>
    </citation>
    <scope>NUCLEOTIDE SEQUENCE [LARGE SCALE GENOMIC DNA]</scope>
    <source>
        <strain evidence="3 4">CBS 121828</strain>
    </source>
</reference>
<evidence type="ECO:0000259" key="2">
    <source>
        <dbReference type="PROSITE" id="PS51397"/>
    </source>
</evidence>
<gene>
    <name evidence="3" type="ORF">PV11_02676</name>
</gene>
<protein>
    <recommendedName>
        <fullName evidence="2">WLM domain-containing protein</fullName>
    </recommendedName>
</protein>
<proteinExistence type="predicted"/>
<dbReference type="HOGENOM" id="CLU_056790_0_0_1"/>
<feature type="region of interest" description="Disordered" evidence="1">
    <location>
        <begin position="83"/>
        <end position="104"/>
    </location>
</feature>
<sequence length="320" mass="36758">MKVQYRDESLEFEDVAEQTVSDLAMKCAEKIGADVERVSLFFLPKPGLLKHPFSDHKLSDFLTPTTRIKLIGTPNAEVKKMDDMGAASRRSPRPSSFKPVKANKARDWKKVQEESTYTFHAIEPLPYLPNSEKSRRFLERLANDPGIKASMRKHKFSVGLLTEMNPAEHTTHESRTLGLNRNAGEVIELRLRTDRYDGYRDYKVIRKTLCHELSHNIWGEHDRNFWNLTKEIEQEVDRNDTLHGGHRLSSEEFYDPDDTYDDAEHADHGGWTGGDFVLGRSKDGASDEGLSRREIIARAAISRQHKEREARERQETPPSS</sequence>
<feature type="compositionally biased region" description="Acidic residues" evidence="1">
    <location>
        <begin position="252"/>
        <end position="261"/>
    </location>
</feature>
<feature type="compositionally biased region" description="Basic and acidic residues" evidence="1">
    <location>
        <begin position="304"/>
        <end position="320"/>
    </location>
</feature>